<proteinExistence type="predicted"/>
<comment type="caution">
    <text evidence="2">The sequence shown here is derived from an EMBL/GenBank/DDBJ whole genome shotgun (WGS) entry which is preliminary data.</text>
</comment>
<protein>
    <submittedName>
        <fullName evidence="2">Uncharacterized protein</fullName>
    </submittedName>
</protein>
<reference evidence="2 3" key="1">
    <citation type="submission" date="2021-01" db="EMBL/GenBank/DDBJ databases">
        <title>Whole genome shotgun sequence of Actinoplanes deccanensis NBRC 13994.</title>
        <authorList>
            <person name="Komaki H."/>
            <person name="Tamura T."/>
        </authorList>
    </citation>
    <scope>NUCLEOTIDE SEQUENCE [LARGE SCALE GENOMIC DNA]</scope>
    <source>
        <strain evidence="2 3">NBRC 13994</strain>
    </source>
</reference>
<gene>
    <name evidence="2" type="ORF">Ade02nite_11010</name>
</gene>
<name>A0ABQ3XXJ4_9ACTN</name>
<organism evidence="2 3">
    <name type="scientific">Paractinoplanes deccanensis</name>
    <dbReference type="NCBI Taxonomy" id="113561"/>
    <lineage>
        <taxon>Bacteria</taxon>
        <taxon>Bacillati</taxon>
        <taxon>Actinomycetota</taxon>
        <taxon>Actinomycetes</taxon>
        <taxon>Micromonosporales</taxon>
        <taxon>Micromonosporaceae</taxon>
        <taxon>Paractinoplanes</taxon>
    </lineage>
</organism>
<feature type="region of interest" description="Disordered" evidence="1">
    <location>
        <begin position="26"/>
        <end position="55"/>
    </location>
</feature>
<evidence type="ECO:0000313" key="2">
    <source>
        <dbReference type="EMBL" id="GID72460.1"/>
    </source>
</evidence>
<keyword evidence="3" id="KW-1185">Reference proteome</keyword>
<accession>A0ABQ3XXJ4</accession>
<dbReference type="Proteomes" id="UP000609879">
    <property type="component" value="Unassembled WGS sequence"/>
</dbReference>
<sequence length="55" mass="5692">MVQALSPANSRARSLPASDCCNTCDPSATTDHVPPDFDHPLVPPDSKSAENSVAA</sequence>
<dbReference type="EMBL" id="BOMI01000015">
    <property type="protein sequence ID" value="GID72460.1"/>
    <property type="molecule type" value="Genomic_DNA"/>
</dbReference>
<evidence type="ECO:0000256" key="1">
    <source>
        <dbReference type="SAM" id="MobiDB-lite"/>
    </source>
</evidence>
<evidence type="ECO:0000313" key="3">
    <source>
        <dbReference type="Proteomes" id="UP000609879"/>
    </source>
</evidence>